<evidence type="ECO:0000313" key="3">
    <source>
        <dbReference type="Proteomes" id="UP000051295"/>
    </source>
</evidence>
<name>A0A0T5NR01_9RHOB</name>
<sequence>MTQRGRPKSDTTGVMLRLHEDMLRIIDAERERRPDMPSRPEMIRRVLAEWAEKKIQDSEK</sequence>
<evidence type="ECO:0000313" key="2">
    <source>
        <dbReference type="EMBL" id="KRS11071.1"/>
    </source>
</evidence>
<evidence type="ECO:0000259" key="1">
    <source>
        <dbReference type="Pfam" id="PF01402"/>
    </source>
</evidence>
<organism evidence="2 3">
    <name type="scientific">Roseovarius atlanticus</name>
    <dbReference type="NCBI Taxonomy" id="1641875"/>
    <lineage>
        <taxon>Bacteria</taxon>
        <taxon>Pseudomonadati</taxon>
        <taxon>Pseudomonadota</taxon>
        <taxon>Alphaproteobacteria</taxon>
        <taxon>Rhodobacterales</taxon>
        <taxon>Roseobacteraceae</taxon>
        <taxon>Roseovarius</taxon>
    </lineage>
</organism>
<comment type="caution">
    <text evidence="2">The sequence shown here is derived from an EMBL/GenBank/DDBJ whole genome shotgun (WGS) entry which is preliminary data.</text>
</comment>
<accession>A0A0T5NR01</accession>
<gene>
    <name evidence="2" type="ORF">XM53_17520</name>
</gene>
<feature type="domain" description="Ribbon-helix-helix protein CopG" evidence="1">
    <location>
        <begin position="16"/>
        <end position="54"/>
    </location>
</feature>
<dbReference type="Proteomes" id="UP000051295">
    <property type="component" value="Unassembled WGS sequence"/>
</dbReference>
<dbReference type="GO" id="GO:0006355">
    <property type="term" value="P:regulation of DNA-templated transcription"/>
    <property type="evidence" value="ECO:0007669"/>
    <property type="project" value="InterPro"/>
</dbReference>
<dbReference type="EMBL" id="LAXJ01000023">
    <property type="protein sequence ID" value="KRS11071.1"/>
    <property type="molecule type" value="Genomic_DNA"/>
</dbReference>
<dbReference type="AlphaFoldDB" id="A0A0T5NR01"/>
<keyword evidence="3" id="KW-1185">Reference proteome</keyword>
<dbReference type="PATRIC" id="fig|1641875.4.peg.2005"/>
<proteinExistence type="predicted"/>
<protein>
    <recommendedName>
        <fullName evidence="1">Ribbon-helix-helix protein CopG domain-containing protein</fullName>
    </recommendedName>
</protein>
<dbReference type="Pfam" id="PF01402">
    <property type="entry name" value="RHH_1"/>
    <property type="match status" value="1"/>
</dbReference>
<reference evidence="2 3" key="1">
    <citation type="submission" date="2015-04" db="EMBL/GenBank/DDBJ databases">
        <title>The draft genome sequence of Roseovarius sp.R12b.</title>
        <authorList>
            <person name="Li G."/>
            <person name="Lai Q."/>
            <person name="Shao Z."/>
            <person name="Yan P."/>
        </authorList>
    </citation>
    <scope>NUCLEOTIDE SEQUENCE [LARGE SCALE GENOMIC DNA]</scope>
    <source>
        <strain evidence="2 3">R12B</strain>
    </source>
</reference>
<dbReference type="InterPro" id="IPR002145">
    <property type="entry name" value="CopG"/>
</dbReference>